<feature type="chain" id="PRO_5038893870" description="Lipoprotein" evidence="2">
    <location>
        <begin position="22"/>
        <end position="153"/>
    </location>
</feature>
<accession>A0A1I2AZV9</accession>
<evidence type="ECO:0000256" key="2">
    <source>
        <dbReference type="SAM" id="SignalP"/>
    </source>
</evidence>
<dbReference type="RefSeq" id="WP_046229368.1">
    <property type="nucleotide sequence ID" value="NZ_FONN01000003.1"/>
</dbReference>
<feature type="signal peptide" evidence="2">
    <location>
        <begin position="1"/>
        <end position="21"/>
    </location>
</feature>
<name>A0A1I2AZV9_9BACL</name>
<keyword evidence="4" id="KW-1185">Reference proteome</keyword>
<dbReference type="AlphaFoldDB" id="A0A1I2AZV9"/>
<dbReference type="PROSITE" id="PS51257">
    <property type="entry name" value="PROKAR_LIPOPROTEIN"/>
    <property type="match status" value="1"/>
</dbReference>
<evidence type="ECO:0000313" key="3">
    <source>
        <dbReference type="EMBL" id="SFE49287.1"/>
    </source>
</evidence>
<protein>
    <recommendedName>
        <fullName evidence="5">Lipoprotein</fullName>
    </recommendedName>
</protein>
<organism evidence="3 4">
    <name type="scientific">Paenibacillus algorifonticola</name>
    <dbReference type="NCBI Taxonomy" id="684063"/>
    <lineage>
        <taxon>Bacteria</taxon>
        <taxon>Bacillati</taxon>
        <taxon>Bacillota</taxon>
        <taxon>Bacilli</taxon>
        <taxon>Bacillales</taxon>
        <taxon>Paenibacillaceae</taxon>
        <taxon>Paenibacillus</taxon>
    </lineage>
</organism>
<dbReference type="Proteomes" id="UP000183410">
    <property type="component" value="Unassembled WGS sequence"/>
</dbReference>
<sequence>MKKNRWFSLLSVVIIAGVVSACGNNAVGGANTAPQETTSVAPGNTEESARPDYLPADFPIPDDAVIINSTENIDDGKKSVLLVFKTKESFDKLGQSYKDYVNEKKLEGGAQTIDDKNIIIQGTISGSEFISIIGGKLASEEGVSELTVSWIEQ</sequence>
<gene>
    <name evidence="3" type="ORF">SAMN04487969_10357</name>
</gene>
<evidence type="ECO:0000313" key="4">
    <source>
        <dbReference type="Proteomes" id="UP000183410"/>
    </source>
</evidence>
<feature type="region of interest" description="Disordered" evidence="1">
    <location>
        <begin position="29"/>
        <end position="51"/>
    </location>
</feature>
<reference evidence="4" key="1">
    <citation type="submission" date="2016-10" db="EMBL/GenBank/DDBJ databases">
        <authorList>
            <person name="Varghese N."/>
            <person name="Submissions S."/>
        </authorList>
    </citation>
    <scope>NUCLEOTIDE SEQUENCE [LARGE SCALE GENOMIC DNA]</scope>
    <source>
        <strain evidence="4">CGMCC 1.10223</strain>
    </source>
</reference>
<proteinExistence type="predicted"/>
<keyword evidence="2" id="KW-0732">Signal</keyword>
<evidence type="ECO:0000256" key="1">
    <source>
        <dbReference type="SAM" id="MobiDB-lite"/>
    </source>
</evidence>
<feature type="compositionally biased region" description="Polar residues" evidence="1">
    <location>
        <begin position="32"/>
        <end position="46"/>
    </location>
</feature>
<dbReference type="EMBL" id="FONN01000003">
    <property type="protein sequence ID" value="SFE49287.1"/>
    <property type="molecule type" value="Genomic_DNA"/>
</dbReference>
<evidence type="ECO:0008006" key="5">
    <source>
        <dbReference type="Google" id="ProtNLM"/>
    </source>
</evidence>
<dbReference type="OrthoDB" id="2609996at2"/>